<keyword evidence="2" id="KW-0575">Peroxidase</keyword>
<dbReference type="GO" id="GO:0046872">
    <property type="term" value="F:metal ion binding"/>
    <property type="evidence" value="ECO:0007669"/>
    <property type="project" value="UniProtKB-KW"/>
</dbReference>
<evidence type="ECO:0000259" key="9">
    <source>
        <dbReference type="PROSITE" id="PS51405"/>
    </source>
</evidence>
<keyword evidence="5" id="KW-0560">Oxidoreductase</keyword>
<sequence length="396" mass="41950">MRTTFLTVSFALIGVSVAFPTGTGTNAAGCPFAGTHSQAKRQTSAPFDPVKQRIDVSGEHAFRPPGPNDKRGPCVGLNALANHGYISRDGVTTITEAISASNKVFGLGKNSVTVFSTQAALHGGDIASGIYSIGGPEPAPGLGGTHHQIEGDASPTRNDAYVNNGDASTMNLDYFKHLYDLVPEGESANFDMSVMAKHRAWTRQNSISTNPHYFTAPYAGLFVSTLTHMLTPALLSNHSAEHPDGILGHNVLKSFYSVTGDANSLTYQPGHEVRLLVFLKTGIGARVTMTLLSSLAFDKLVLEHPEFFSVGGNTGKPNTFTGVNVEDLTGGIFNAKNLLEGKNLICFALQASQAGMTAPASELFSKTIAPMISSLGCPMMKQYNTSALEVYPGHRG</sequence>
<evidence type="ECO:0000256" key="7">
    <source>
        <dbReference type="ARBA" id="ARBA00025795"/>
    </source>
</evidence>
<evidence type="ECO:0000256" key="8">
    <source>
        <dbReference type="SAM" id="SignalP"/>
    </source>
</evidence>
<keyword evidence="4" id="KW-0479">Metal-binding</keyword>
<dbReference type="Gene3D" id="1.10.489.10">
    <property type="entry name" value="Chloroperoxidase-like"/>
    <property type="match status" value="1"/>
</dbReference>
<comment type="cofactor">
    <cofactor evidence="1">
        <name>heme b</name>
        <dbReference type="ChEBI" id="CHEBI:60344"/>
    </cofactor>
</comment>
<evidence type="ECO:0000256" key="4">
    <source>
        <dbReference type="ARBA" id="ARBA00022723"/>
    </source>
</evidence>
<feature type="signal peptide" evidence="8">
    <location>
        <begin position="1"/>
        <end position="18"/>
    </location>
</feature>
<dbReference type="SUPFAM" id="SSF47571">
    <property type="entry name" value="Cloroperoxidase"/>
    <property type="match status" value="1"/>
</dbReference>
<reference evidence="10" key="1">
    <citation type="submission" date="2021-01" db="EMBL/GenBank/DDBJ databases">
        <authorList>
            <person name="Kaushik A."/>
        </authorList>
    </citation>
    <scope>NUCLEOTIDE SEQUENCE</scope>
    <source>
        <strain evidence="10">Type strain: AG8-Rh-89/</strain>
    </source>
</reference>
<evidence type="ECO:0000256" key="6">
    <source>
        <dbReference type="ARBA" id="ARBA00023004"/>
    </source>
</evidence>
<evidence type="ECO:0000313" key="11">
    <source>
        <dbReference type="Proteomes" id="UP000663850"/>
    </source>
</evidence>
<keyword evidence="8" id="KW-0732">Signal</keyword>
<dbReference type="AlphaFoldDB" id="A0A8H3D1N3"/>
<proteinExistence type="inferred from homology"/>
<accession>A0A8H3D1N3</accession>
<evidence type="ECO:0000256" key="1">
    <source>
        <dbReference type="ARBA" id="ARBA00001970"/>
    </source>
</evidence>
<organism evidence="10 11">
    <name type="scientific">Rhizoctonia solani</name>
    <dbReference type="NCBI Taxonomy" id="456999"/>
    <lineage>
        <taxon>Eukaryota</taxon>
        <taxon>Fungi</taxon>
        <taxon>Dikarya</taxon>
        <taxon>Basidiomycota</taxon>
        <taxon>Agaricomycotina</taxon>
        <taxon>Agaricomycetes</taxon>
        <taxon>Cantharellales</taxon>
        <taxon>Ceratobasidiaceae</taxon>
        <taxon>Rhizoctonia</taxon>
    </lineage>
</organism>
<dbReference type="Proteomes" id="UP000663850">
    <property type="component" value="Unassembled WGS sequence"/>
</dbReference>
<feature type="chain" id="PRO_5034408461" description="Heme haloperoxidase family profile domain-containing protein" evidence="8">
    <location>
        <begin position="19"/>
        <end position="396"/>
    </location>
</feature>
<dbReference type="InterPro" id="IPR000028">
    <property type="entry name" value="Chloroperoxidase"/>
</dbReference>
<dbReference type="OrthoDB" id="1663137at2759"/>
<dbReference type="PANTHER" id="PTHR33577">
    <property type="entry name" value="STERIGMATOCYSTIN BIOSYNTHESIS PEROXIDASE STCC-RELATED"/>
    <property type="match status" value="1"/>
</dbReference>
<protein>
    <recommendedName>
        <fullName evidence="9">Heme haloperoxidase family profile domain-containing protein</fullName>
    </recommendedName>
</protein>
<dbReference type="PROSITE" id="PS51405">
    <property type="entry name" value="HEME_HALOPEROXIDASE"/>
    <property type="match status" value="1"/>
</dbReference>
<dbReference type="GO" id="GO:0004601">
    <property type="term" value="F:peroxidase activity"/>
    <property type="evidence" value="ECO:0007669"/>
    <property type="project" value="UniProtKB-KW"/>
</dbReference>
<comment type="similarity">
    <text evidence="7">Belongs to the chloroperoxidase family.</text>
</comment>
<dbReference type="Pfam" id="PF01328">
    <property type="entry name" value="Peroxidase_2"/>
    <property type="match status" value="1"/>
</dbReference>
<evidence type="ECO:0000256" key="2">
    <source>
        <dbReference type="ARBA" id="ARBA00022559"/>
    </source>
</evidence>
<dbReference type="EMBL" id="CAJMWZ010005406">
    <property type="protein sequence ID" value="CAE6505728.1"/>
    <property type="molecule type" value="Genomic_DNA"/>
</dbReference>
<gene>
    <name evidence="10" type="ORF">RDB_LOCUS101125</name>
</gene>
<comment type="caution">
    <text evidence="10">The sequence shown here is derived from an EMBL/GenBank/DDBJ whole genome shotgun (WGS) entry which is preliminary data.</text>
</comment>
<keyword evidence="6" id="KW-0408">Iron</keyword>
<feature type="domain" description="Heme haloperoxidase family profile" evidence="9">
    <location>
        <begin position="58"/>
        <end position="296"/>
    </location>
</feature>
<dbReference type="PANTHER" id="PTHR33577:SF1">
    <property type="entry name" value="HEME HALOPEROXIDASE FAMILY PROFILE DOMAIN-CONTAINING PROTEIN"/>
    <property type="match status" value="1"/>
</dbReference>
<evidence type="ECO:0000256" key="5">
    <source>
        <dbReference type="ARBA" id="ARBA00023002"/>
    </source>
</evidence>
<evidence type="ECO:0000256" key="3">
    <source>
        <dbReference type="ARBA" id="ARBA00022617"/>
    </source>
</evidence>
<dbReference type="InterPro" id="IPR036851">
    <property type="entry name" value="Chloroperoxidase-like_sf"/>
</dbReference>
<name>A0A8H3D1N3_9AGAM</name>
<keyword evidence="3" id="KW-0349">Heme</keyword>
<evidence type="ECO:0000313" key="10">
    <source>
        <dbReference type="EMBL" id="CAE6505728.1"/>
    </source>
</evidence>